<feature type="domain" description="Inositolphosphotransferase Aur1/Ipt1" evidence="2">
    <location>
        <begin position="98"/>
        <end position="288"/>
    </location>
</feature>
<feature type="transmembrane region" description="Helical" evidence="1">
    <location>
        <begin position="6"/>
        <end position="29"/>
    </location>
</feature>
<feature type="transmembrane region" description="Helical" evidence="1">
    <location>
        <begin position="249"/>
        <end position="266"/>
    </location>
</feature>
<evidence type="ECO:0000313" key="5">
    <source>
        <dbReference type="EMBL" id="TAX67426.1"/>
    </source>
</evidence>
<feature type="transmembrane region" description="Helical" evidence="1">
    <location>
        <begin position="272"/>
        <end position="293"/>
    </location>
</feature>
<dbReference type="InterPro" id="IPR026841">
    <property type="entry name" value="Aur1/Ipt1"/>
</dbReference>
<feature type="transmembrane region" description="Helical" evidence="1">
    <location>
        <begin position="73"/>
        <end position="91"/>
    </location>
</feature>
<evidence type="ECO:0000313" key="3">
    <source>
        <dbReference type="EMBL" id="KZA97213.1"/>
    </source>
</evidence>
<feature type="transmembrane region" description="Helical" evidence="1">
    <location>
        <begin position="130"/>
        <end position="149"/>
    </location>
</feature>
<evidence type="ECO:0000259" key="2">
    <source>
        <dbReference type="Pfam" id="PF14378"/>
    </source>
</evidence>
<dbReference type="EMBL" id="LVYU01000135">
    <property type="protein sequence ID" value="KZA97213.1"/>
    <property type="molecule type" value="Genomic_DNA"/>
</dbReference>
<dbReference type="Proteomes" id="UP000293652">
    <property type="component" value="Unassembled WGS sequence"/>
</dbReference>
<dbReference type="GO" id="GO:0016020">
    <property type="term" value="C:membrane"/>
    <property type="evidence" value="ECO:0007669"/>
    <property type="project" value="UniProtKB-SubCell"/>
</dbReference>
<reference evidence="3" key="1">
    <citation type="submission" date="2016-03" db="EMBL/GenBank/DDBJ databases">
        <title>Microsymbionts genomes from the relict species Vavilovia formosa.</title>
        <authorList>
            <person name="Chirak E."/>
            <person name="Kimeklis A."/>
            <person name="Kopat V."/>
            <person name="Andronov E."/>
        </authorList>
    </citation>
    <scope>NUCLEOTIDE SEQUENCE [LARGE SCALE GENOMIC DNA]</scope>
    <source>
        <strain evidence="3">Vaf12</strain>
    </source>
</reference>
<reference evidence="6 7" key="2">
    <citation type="submission" date="2019-02" db="EMBL/GenBank/DDBJ databases">
        <title>The genomic architecture of introgression among sibling species of bacteria.</title>
        <authorList>
            <person name="Cavassim M.I.A."/>
            <person name="Moeskjaer S."/>
            <person name="Moslemi C."/>
            <person name="Fields B."/>
            <person name="Bachmann A."/>
            <person name="Vilhjalmsson B."/>
            <person name="Schierup M.H."/>
            <person name="Young J.P.W."/>
            <person name="Andersen S.U."/>
        </authorList>
    </citation>
    <scope>NUCLEOTIDE SEQUENCE [LARGE SCALE GENOMIC DNA]</scope>
    <source>
        <strain evidence="5 7">SM145A</strain>
        <strain evidence="4 6">SM151B</strain>
        <plasmid evidence="5">pSM145A_Rh03</plasmid>
        <plasmid evidence="4">pSM151B_Rh03</plasmid>
    </source>
</reference>
<sequence>MSETSKARAFLIGLTGCACAIVPILAWLVGLSVDPRGFTQLSTVALIFLLGFGLLCHWRGIPSLLCIVECTGMGLLLTSPLVVSTYVAFALKMPLQDQQLLQLDRLLGIDWLSLIAFFDAHPLLAKSLMLAYQTFHYQLLFLPVVLSLCGHRSRAYQVVGTYGLICVIASIITIWYPALGTYTDFSLRPGDLKNINGILGVEYVPQIVAVRNDPNFVLQLEHASGIISFPSVHAAVAVLCSWGAWTIRWIRFPMIFLNALMLLAAITEGGHYVVDLVAGIGVAGFSIASVLYISRSGSVQFYRSQFQRNAQQI</sequence>
<protein>
    <submittedName>
        <fullName evidence="4">Phosphatase PAP2 family protein</fullName>
    </submittedName>
</protein>
<keyword evidence="1" id="KW-0472">Membrane</keyword>
<evidence type="ECO:0000313" key="4">
    <source>
        <dbReference type="EMBL" id="TAW14303.1"/>
    </source>
</evidence>
<accession>A0A154I9E5</accession>
<keyword evidence="1" id="KW-1133">Transmembrane helix</keyword>
<dbReference type="EMBL" id="SIPC01000004">
    <property type="protein sequence ID" value="TAX67426.1"/>
    <property type="molecule type" value="Genomic_DNA"/>
</dbReference>
<dbReference type="Proteomes" id="UP000292036">
    <property type="component" value="Unassembled WGS sequence"/>
</dbReference>
<dbReference type="RefSeq" id="WP_029873488.1">
    <property type="nucleotide sequence ID" value="NZ_CP171848.1"/>
</dbReference>
<proteinExistence type="predicted"/>
<dbReference type="EMBL" id="SIPS01000004">
    <property type="protein sequence ID" value="TAW14303.1"/>
    <property type="molecule type" value="Genomic_DNA"/>
</dbReference>
<geneLocation type="plasmid" evidence="4">
    <name>pSM151B_Rh03</name>
</geneLocation>
<dbReference type="PROSITE" id="PS51257">
    <property type="entry name" value="PROKAR_LIPOPROTEIN"/>
    <property type="match status" value="1"/>
</dbReference>
<organism evidence="3">
    <name type="scientific">Rhizobium leguminosarum</name>
    <dbReference type="NCBI Taxonomy" id="384"/>
    <lineage>
        <taxon>Bacteria</taxon>
        <taxon>Pseudomonadati</taxon>
        <taxon>Pseudomonadota</taxon>
        <taxon>Alphaproteobacteria</taxon>
        <taxon>Hyphomicrobiales</taxon>
        <taxon>Rhizobiaceae</taxon>
        <taxon>Rhizobium/Agrobacterium group</taxon>
        <taxon>Rhizobium</taxon>
    </lineage>
</organism>
<evidence type="ECO:0000313" key="7">
    <source>
        <dbReference type="Proteomes" id="UP000293652"/>
    </source>
</evidence>
<name>A0A154I9E5_RHILE</name>
<evidence type="ECO:0000256" key="1">
    <source>
        <dbReference type="SAM" id="Phobius"/>
    </source>
</evidence>
<comment type="caution">
    <text evidence="3">The sequence shown here is derived from an EMBL/GenBank/DDBJ whole genome shotgun (WGS) entry which is preliminary data.</text>
</comment>
<keyword evidence="1" id="KW-0812">Transmembrane</keyword>
<evidence type="ECO:0000313" key="6">
    <source>
        <dbReference type="Proteomes" id="UP000292036"/>
    </source>
</evidence>
<dbReference type="Gene3D" id="1.20.144.10">
    <property type="entry name" value="Phosphatidic acid phosphatase type 2/haloperoxidase"/>
    <property type="match status" value="1"/>
</dbReference>
<feature type="transmembrane region" description="Helical" evidence="1">
    <location>
        <begin position="161"/>
        <end position="179"/>
    </location>
</feature>
<geneLocation type="plasmid" evidence="5">
    <name>pSM145A_Rh03</name>
</geneLocation>
<feature type="transmembrane region" description="Helical" evidence="1">
    <location>
        <begin position="223"/>
        <end position="242"/>
    </location>
</feature>
<gene>
    <name evidence="3" type="ORF">A4A59_32080</name>
    <name evidence="5" type="ORF">ELI03_29750</name>
    <name evidence="4" type="ORF">ELI19_31830</name>
</gene>
<dbReference type="AlphaFoldDB" id="A0A154I9E5"/>
<feature type="transmembrane region" description="Helical" evidence="1">
    <location>
        <begin position="41"/>
        <end position="61"/>
    </location>
</feature>
<keyword evidence="4" id="KW-0614">Plasmid</keyword>
<dbReference type="Pfam" id="PF14378">
    <property type="entry name" value="PAP2_3"/>
    <property type="match status" value="1"/>
</dbReference>